<dbReference type="InterPro" id="IPR047817">
    <property type="entry name" value="ABC2_TM_bact-type"/>
</dbReference>
<name>A0ABN0ZYV1_9BACI</name>
<keyword evidence="3 5" id="KW-1133">Transmembrane helix</keyword>
<dbReference type="Pfam" id="PF01061">
    <property type="entry name" value="ABC2_membrane"/>
    <property type="match status" value="1"/>
</dbReference>
<keyword evidence="2 5" id="KW-0812">Transmembrane</keyword>
<evidence type="ECO:0000313" key="7">
    <source>
        <dbReference type="EMBL" id="GAA0463547.1"/>
    </source>
</evidence>
<feature type="transmembrane region" description="Helical" evidence="5">
    <location>
        <begin position="23"/>
        <end position="42"/>
    </location>
</feature>
<evidence type="ECO:0000256" key="5">
    <source>
        <dbReference type="RuleBase" id="RU361157"/>
    </source>
</evidence>
<comment type="caution">
    <text evidence="7">The sequence shown here is derived from an EMBL/GenBank/DDBJ whole genome shotgun (WGS) entry which is preliminary data.</text>
</comment>
<feature type="transmembrane region" description="Helical" evidence="5">
    <location>
        <begin position="138"/>
        <end position="162"/>
    </location>
</feature>
<evidence type="ECO:0000256" key="1">
    <source>
        <dbReference type="ARBA" id="ARBA00004141"/>
    </source>
</evidence>
<evidence type="ECO:0000313" key="8">
    <source>
        <dbReference type="Proteomes" id="UP001500740"/>
    </source>
</evidence>
<dbReference type="EMBL" id="BAAACZ010000015">
    <property type="protein sequence ID" value="GAA0463547.1"/>
    <property type="molecule type" value="Genomic_DNA"/>
</dbReference>
<reference evidence="7 8" key="1">
    <citation type="journal article" date="2019" name="Int. J. Syst. Evol. Microbiol.">
        <title>The Global Catalogue of Microorganisms (GCM) 10K type strain sequencing project: providing services to taxonomists for standard genome sequencing and annotation.</title>
        <authorList>
            <consortium name="The Broad Institute Genomics Platform"/>
            <consortium name="The Broad Institute Genome Sequencing Center for Infectious Disease"/>
            <person name="Wu L."/>
            <person name="Ma J."/>
        </authorList>
    </citation>
    <scope>NUCLEOTIDE SEQUENCE [LARGE SCALE GENOMIC DNA]</scope>
    <source>
        <strain evidence="7 8">JCM 14193</strain>
    </source>
</reference>
<dbReference type="PANTHER" id="PTHR43229">
    <property type="entry name" value="NODULATION PROTEIN J"/>
    <property type="match status" value="1"/>
</dbReference>
<sequence>MMSSFWAMVQRDLLVTFRDFWEFAYRVAMLPFMFILLFGFILPTIGQVPEGFPTLMFAGILGMSVMVSGIHSVAIPISLDFGTTREIEDRLLAPLHPRYVAFSKMTIGVLEAWLGGLIVLPLAWLIMGANLSVTFENVGYFVPILILAGLTSASLGLLLGTIVKPPQIPALFPGFLIPMVLLGATFFPWPELSAIPWLQVLVLINPLLYVSEAFRAIFTPEISHMPVEYSLLGMALFTVLMAWVGTRRFVGMSIR</sequence>
<gene>
    <name evidence="7" type="ORF">GCM10008935_19070</name>
</gene>
<feature type="transmembrane region" description="Helical" evidence="5">
    <location>
        <begin position="194"/>
        <end position="211"/>
    </location>
</feature>
<organism evidence="7 8">
    <name type="scientific">Alkalibacillus silvisoli</name>
    <dbReference type="NCBI Taxonomy" id="392823"/>
    <lineage>
        <taxon>Bacteria</taxon>
        <taxon>Bacillati</taxon>
        <taxon>Bacillota</taxon>
        <taxon>Bacilli</taxon>
        <taxon>Bacillales</taxon>
        <taxon>Bacillaceae</taxon>
        <taxon>Alkalibacillus</taxon>
    </lineage>
</organism>
<feature type="transmembrane region" description="Helical" evidence="5">
    <location>
        <begin position="99"/>
        <end position="126"/>
    </location>
</feature>
<feature type="transmembrane region" description="Helical" evidence="5">
    <location>
        <begin position="231"/>
        <end position="250"/>
    </location>
</feature>
<dbReference type="InterPro" id="IPR051784">
    <property type="entry name" value="Nod_factor_ABC_transporter"/>
</dbReference>
<keyword evidence="4 5" id="KW-0472">Membrane</keyword>
<dbReference type="PROSITE" id="PS51012">
    <property type="entry name" value="ABC_TM2"/>
    <property type="match status" value="1"/>
</dbReference>
<comment type="similarity">
    <text evidence="5">Belongs to the ABC-2 integral membrane protein family.</text>
</comment>
<feature type="transmembrane region" description="Helical" evidence="5">
    <location>
        <begin position="168"/>
        <end position="187"/>
    </location>
</feature>
<proteinExistence type="inferred from homology"/>
<feature type="domain" description="ABC transmembrane type-2" evidence="6">
    <location>
        <begin position="22"/>
        <end position="252"/>
    </location>
</feature>
<evidence type="ECO:0000256" key="2">
    <source>
        <dbReference type="ARBA" id="ARBA00022692"/>
    </source>
</evidence>
<dbReference type="PANTHER" id="PTHR43229:SF2">
    <property type="entry name" value="NODULATION PROTEIN J"/>
    <property type="match status" value="1"/>
</dbReference>
<evidence type="ECO:0000256" key="4">
    <source>
        <dbReference type="ARBA" id="ARBA00023136"/>
    </source>
</evidence>
<protein>
    <recommendedName>
        <fullName evidence="5">Transport permease protein</fullName>
    </recommendedName>
</protein>
<evidence type="ECO:0000259" key="6">
    <source>
        <dbReference type="PROSITE" id="PS51012"/>
    </source>
</evidence>
<dbReference type="Proteomes" id="UP001500740">
    <property type="component" value="Unassembled WGS sequence"/>
</dbReference>
<dbReference type="InterPro" id="IPR013525">
    <property type="entry name" value="ABC2_TM"/>
</dbReference>
<evidence type="ECO:0000256" key="3">
    <source>
        <dbReference type="ARBA" id="ARBA00022989"/>
    </source>
</evidence>
<keyword evidence="8" id="KW-1185">Reference proteome</keyword>
<feature type="transmembrane region" description="Helical" evidence="5">
    <location>
        <begin position="54"/>
        <end position="79"/>
    </location>
</feature>
<accession>A0ABN0ZYV1</accession>
<keyword evidence="5" id="KW-1003">Cell membrane</keyword>
<comment type="subcellular location">
    <subcellularLocation>
        <location evidence="5">Cell membrane</location>
        <topology evidence="5">Multi-pass membrane protein</topology>
    </subcellularLocation>
    <subcellularLocation>
        <location evidence="1">Membrane</location>
        <topology evidence="1">Multi-pass membrane protein</topology>
    </subcellularLocation>
</comment>
<keyword evidence="5" id="KW-0813">Transport</keyword>